<comment type="function">
    <text evidence="9">Catalyzes the phosphorylation of ribose at O-5 in a reaction requiring ATP and magnesium. The resulting D-ribose-5-phosphate can then be used either for sythesis of nucleotides, histidine, and tryptophan, or as a component of the pentose phosphate pathway.</text>
</comment>
<dbReference type="Pfam" id="PF00294">
    <property type="entry name" value="PfkB"/>
    <property type="match status" value="1"/>
</dbReference>
<keyword evidence="4 9" id="KW-0418">Kinase</keyword>
<dbReference type="SUPFAM" id="SSF53613">
    <property type="entry name" value="Ribokinase-like"/>
    <property type="match status" value="1"/>
</dbReference>
<dbReference type="EMBL" id="CP094528">
    <property type="protein sequence ID" value="UOE43133.1"/>
    <property type="molecule type" value="Genomic_DNA"/>
</dbReference>
<feature type="domain" description="Carbohydrate kinase PfkB" evidence="10">
    <location>
        <begin position="6"/>
        <end position="301"/>
    </location>
</feature>
<keyword evidence="6 9" id="KW-0460">Magnesium</keyword>
<evidence type="ECO:0000313" key="11">
    <source>
        <dbReference type="EMBL" id="UOE43133.1"/>
    </source>
</evidence>
<comment type="subunit">
    <text evidence="9">Homodimer.</text>
</comment>
<organism evidence="11 12">
    <name type="scientific">Agromyces larvae</name>
    <dbReference type="NCBI Taxonomy" id="2929802"/>
    <lineage>
        <taxon>Bacteria</taxon>
        <taxon>Bacillati</taxon>
        <taxon>Actinomycetota</taxon>
        <taxon>Actinomycetes</taxon>
        <taxon>Micrococcales</taxon>
        <taxon>Microbacteriaceae</taxon>
        <taxon>Agromyces</taxon>
    </lineage>
</organism>
<evidence type="ECO:0000259" key="10">
    <source>
        <dbReference type="Pfam" id="PF00294"/>
    </source>
</evidence>
<evidence type="ECO:0000256" key="4">
    <source>
        <dbReference type="ARBA" id="ARBA00022777"/>
    </source>
</evidence>
<feature type="binding site" evidence="9">
    <location>
        <position position="292"/>
    </location>
    <ligand>
        <name>K(+)</name>
        <dbReference type="ChEBI" id="CHEBI:29103"/>
    </ligand>
</feature>
<evidence type="ECO:0000256" key="1">
    <source>
        <dbReference type="ARBA" id="ARBA00022679"/>
    </source>
</evidence>
<dbReference type="Gene3D" id="3.40.1190.20">
    <property type="match status" value="1"/>
</dbReference>
<keyword evidence="7 9" id="KW-0630">Potassium</keyword>
<sequence>MSAAGRVVVVGSLNVDSTAYVRSFPAPGETITAHGLRVALGGKGTNQAVAAHRFGADVELLARVGDDANARLARDTLAGFGLATDGLGIEPDAPTGVALITVADSGENTVIVASGANERMSPAVVAGARERVADAGAVLTQGELPVATIERIAEVAREAGTRFVLNLAPPVEVSPDTLAAADPLVVNEHEARAVGIEPGDAIDGWLAAASAAVERGLAQSVVVTLGAAGAVAAERSDADGRVTAWTQPAPEVTPVDTTGAGDGFTGTLAAALAAGHPLVDAVRLATAAGALAVQQRGTVDSYADRDAVVAAADALEGAA</sequence>
<dbReference type="InterPro" id="IPR011877">
    <property type="entry name" value="Ribokinase"/>
</dbReference>
<keyword evidence="8 9" id="KW-0119">Carbohydrate metabolism</keyword>
<feature type="binding site" evidence="9">
    <location>
        <position position="295"/>
    </location>
    <ligand>
        <name>K(+)</name>
        <dbReference type="ChEBI" id="CHEBI:29103"/>
    </ligand>
</feature>
<feature type="binding site" evidence="9">
    <location>
        <begin position="14"/>
        <end position="16"/>
    </location>
    <ligand>
        <name>substrate</name>
    </ligand>
</feature>
<dbReference type="PANTHER" id="PTHR10584:SF166">
    <property type="entry name" value="RIBOKINASE"/>
    <property type="match status" value="1"/>
</dbReference>
<comment type="similarity">
    <text evidence="9">Belongs to the carbohydrate kinase PfkB family. Ribokinase subfamily.</text>
</comment>
<keyword evidence="12" id="KW-1185">Reference proteome</keyword>
<dbReference type="PANTHER" id="PTHR10584">
    <property type="entry name" value="SUGAR KINASE"/>
    <property type="match status" value="1"/>
</dbReference>
<evidence type="ECO:0000256" key="3">
    <source>
        <dbReference type="ARBA" id="ARBA00022741"/>
    </source>
</evidence>
<comment type="catalytic activity">
    <reaction evidence="9">
        <text>D-ribose + ATP = D-ribose 5-phosphate + ADP + H(+)</text>
        <dbReference type="Rhea" id="RHEA:13697"/>
        <dbReference type="ChEBI" id="CHEBI:15378"/>
        <dbReference type="ChEBI" id="CHEBI:30616"/>
        <dbReference type="ChEBI" id="CHEBI:47013"/>
        <dbReference type="ChEBI" id="CHEBI:78346"/>
        <dbReference type="ChEBI" id="CHEBI:456216"/>
        <dbReference type="EC" id="2.7.1.15"/>
    </reaction>
</comment>
<comment type="activity regulation">
    <text evidence="9">Activated by a monovalent cation that binds near, but not in, the active site. The most likely occupant of the site in vivo is potassium. Ion binding induces a conformational change that may alter substrate affinity.</text>
</comment>
<dbReference type="InterPro" id="IPR011611">
    <property type="entry name" value="PfkB_dom"/>
</dbReference>
<feature type="binding site" evidence="9">
    <location>
        <position position="187"/>
    </location>
    <ligand>
        <name>ATP</name>
        <dbReference type="ChEBI" id="CHEBI:30616"/>
    </ligand>
</feature>
<evidence type="ECO:0000256" key="7">
    <source>
        <dbReference type="ARBA" id="ARBA00022958"/>
    </source>
</evidence>
<feature type="binding site" evidence="9">
    <location>
        <begin position="42"/>
        <end position="46"/>
    </location>
    <ligand>
        <name>substrate</name>
    </ligand>
</feature>
<dbReference type="PRINTS" id="PR00990">
    <property type="entry name" value="RIBOKINASE"/>
</dbReference>
<gene>
    <name evidence="9" type="primary">rbsK</name>
    <name evidence="11" type="ORF">MTO99_13170</name>
</gene>
<keyword evidence="5 9" id="KW-0067">ATP-binding</keyword>
<feature type="binding site" evidence="9">
    <location>
        <position position="258"/>
    </location>
    <ligand>
        <name>K(+)</name>
        <dbReference type="ChEBI" id="CHEBI:29103"/>
    </ligand>
</feature>
<keyword evidence="1 9" id="KW-0808">Transferase</keyword>
<evidence type="ECO:0000256" key="9">
    <source>
        <dbReference type="HAMAP-Rule" id="MF_01987"/>
    </source>
</evidence>
<keyword evidence="3 9" id="KW-0547">Nucleotide-binding</keyword>
<dbReference type="CDD" id="cd01174">
    <property type="entry name" value="ribokinase"/>
    <property type="match status" value="1"/>
</dbReference>
<keyword evidence="9" id="KW-0963">Cytoplasm</keyword>
<feature type="binding site" evidence="9">
    <location>
        <begin position="224"/>
        <end position="229"/>
    </location>
    <ligand>
        <name>ATP</name>
        <dbReference type="ChEBI" id="CHEBI:30616"/>
    </ligand>
</feature>
<evidence type="ECO:0000313" key="12">
    <source>
        <dbReference type="Proteomes" id="UP000832097"/>
    </source>
</evidence>
<comment type="cofactor">
    <cofactor evidence="9">
        <name>Mg(2+)</name>
        <dbReference type="ChEBI" id="CHEBI:18420"/>
    </cofactor>
    <text evidence="9">Requires a divalent cation, most likely magnesium in vivo, as an electrophilic catalyst to aid phosphoryl group transfer. It is the chelate of the metal and the nucleotide that is the actual substrate.</text>
</comment>
<dbReference type="EC" id="2.7.1.15" evidence="9"/>
<evidence type="ECO:0000256" key="8">
    <source>
        <dbReference type="ARBA" id="ARBA00023277"/>
    </source>
</evidence>
<comment type="pathway">
    <text evidence="9">Carbohydrate metabolism; D-ribose degradation; D-ribose 5-phosphate from beta-D-ribopyranose: step 2/2.</text>
</comment>
<feature type="active site" description="Proton acceptor" evidence="9">
    <location>
        <position position="262"/>
    </location>
</feature>
<feature type="binding site" evidence="9">
    <location>
        <position position="301"/>
    </location>
    <ligand>
        <name>K(+)</name>
        <dbReference type="ChEBI" id="CHEBI:29103"/>
    </ligand>
</feature>
<evidence type="ECO:0000256" key="5">
    <source>
        <dbReference type="ARBA" id="ARBA00022840"/>
    </source>
</evidence>
<feature type="binding site" evidence="9">
    <location>
        <position position="262"/>
    </location>
    <ligand>
        <name>substrate</name>
    </ligand>
</feature>
<dbReference type="InterPro" id="IPR029056">
    <property type="entry name" value="Ribokinase-like"/>
</dbReference>
<comment type="subcellular location">
    <subcellularLocation>
        <location evidence="9">Cytoplasm</location>
    </subcellularLocation>
</comment>
<dbReference type="InterPro" id="IPR002139">
    <property type="entry name" value="Ribo/fructo_kinase"/>
</dbReference>
<feature type="binding site" evidence="9">
    <location>
        <position position="297"/>
    </location>
    <ligand>
        <name>K(+)</name>
        <dbReference type="ChEBI" id="CHEBI:29103"/>
    </ligand>
</feature>
<feature type="binding site" evidence="9">
    <location>
        <begin position="261"/>
        <end position="262"/>
    </location>
    <ligand>
        <name>ATP</name>
        <dbReference type="ChEBI" id="CHEBI:30616"/>
    </ligand>
</feature>
<reference evidence="11 12" key="1">
    <citation type="submission" date="2022-03" db="EMBL/GenBank/DDBJ databases">
        <title>Mucilaginibacter sp. isolated from the gut of Protaetia brevitarsis seulensis larvae.</title>
        <authorList>
            <person name="Won M."/>
            <person name="Kim S.-J."/>
            <person name="Kwon S.-W."/>
        </authorList>
    </citation>
    <scope>NUCLEOTIDE SEQUENCE [LARGE SCALE GENOMIC DNA]</scope>
    <source>
        <strain evidence="11 12">CFWR-12</strain>
    </source>
</reference>
<dbReference type="RefSeq" id="WP_243554097.1">
    <property type="nucleotide sequence ID" value="NZ_CP094528.1"/>
</dbReference>
<accession>A0ABY4BV96</accession>
<keyword evidence="2 9" id="KW-0479">Metal-binding</keyword>
<feature type="binding site" evidence="9">
    <location>
        <position position="143"/>
    </location>
    <ligand>
        <name>substrate</name>
    </ligand>
</feature>
<dbReference type="HAMAP" id="MF_01987">
    <property type="entry name" value="Ribokinase"/>
    <property type="match status" value="1"/>
</dbReference>
<feature type="binding site" evidence="9">
    <location>
        <position position="256"/>
    </location>
    <ligand>
        <name>K(+)</name>
        <dbReference type="ChEBI" id="CHEBI:29103"/>
    </ligand>
</feature>
<dbReference type="Proteomes" id="UP000832097">
    <property type="component" value="Chromosome"/>
</dbReference>
<comment type="caution">
    <text evidence="9">Lacks conserved residue(s) required for the propagation of feature annotation.</text>
</comment>
<protein>
    <recommendedName>
        <fullName evidence="9">Ribokinase</fullName>
        <shortName evidence="9">RK</shortName>
        <ecNumber evidence="9">2.7.1.15</ecNumber>
    </recommendedName>
</protein>
<evidence type="ECO:0000256" key="2">
    <source>
        <dbReference type="ARBA" id="ARBA00022723"/>
    </source>
</evidence>
<proteinExistence type="inferred from homology"/>
<evidence type="ECO:0000256" key="6">
    <source>
        <dbReference type="ARBA" id="ARBA00022842"/>
    </source>
</evidence>
<name>A0ABY4BV96_9MICO</name>